<dbReference type="Proteomes" id="UP000321291">
    <property type="component" value="Chromosome"/>
</dbReference>
<keyword evidence="2" id="KW-1185">Reference proteome</keyword>
<organism evidence="1 2">
    <name type="scientific">Arachidicoccus ginsenosidivorans</name>
    <dbReference type="NCBI Taxonomy" id="496057"/>
    <lineage>
        <taxon>Bacteria</taxon>
        <taxon>Pseudomonadati</taxon>
        <taxon>Bacteroidota</taxon>
        <taxon>Chitinophagia</taxon>
        <taxon>Chitinophagales</taxon>
        <taxon>Chitinophagaceae</taxon>
        <taxon>Arachidicoccus</taxon>
    </lineage>
</organism>
<dbReference type="EMBL" id="CP042434">
    <property type="protein sequence ID" value="QEC72808.1"/>
    <property type="molecule type" value="Genomic_DNA"/>
</dbReference>
<evidence type="ECO:0000313" key="2">
    <source>
        <dbReference type="Proteomes" id="UP000321291"/>
    </source>
</evidence>
<accession>A0A5B8VRA7</accession>
<proteinExistence type="predicted"/>
<dbReference type="KEGG" id="agi:FSB73_15100"/>
<gene>
    <name evidence="1" type="ORF">FSB73_15100</name>
</gene>
<evidence type="ECO:0000313" key="1">
    <source>
        <dbReference type="EMBL" id="QEC72808.1"/>
    </source>
</evidence>
<sequence>METLSEILGLAERKTGLTLHHFLRKIFSRYEKKKKTGSPQKTGKKKVKFNAKAPLTEKDLYFSDPKVMAHIQEGISDMENGRMEEIKLEDIRDLLGL</sequence>
<reference evidence="1 2" key="1">
    <citation type="journal article" date="2017" name="Int. J. Syst. Evol. Microbiol.">
        <title>Arachidicoccus ginsenosidivorans sp. nov., with ginsenoside-converting activity isolated from ginseng cultivating soil.</title>
        <authorList>
            <person name="Siddiqi M.Z."/>
            <person name="Aslam Z."/>
            <person name="Im W.T."/>
        </authorList>
    </citation>
    <scope>NUCLEOTIDE SEQUENCE [LARGE SCALE GENOMIC DNA]</scope>
    <source>
        <strain evidence="1 2">Gsoil 809</strain>
    </source>
</reference>
<name>A0A5B8VRA7_9BACT</name>
<dbReference type="AlphaFoldDB" id="A0A5B8VRA7"/>
<protein>
    <submittedName>
        <fullName evidence="1">Uncharacterized protein</fullName>
    </submittedName>
</protein>